<dbReference type="Gramene" id="PRQ32509">
    <property type="protein sequence ID" value="PRQ32509"/>
    <property type="gene ID" value="RchiOBHm_Chr5g0047161"/>
</dbReference>
<dbReference type="AlphaFoldDB" id="A0A2P6QEB5"/>
<dbReference type="EMBL" id="PDCK01000043">
    <property type="protein sequence ID" value="PRQ32509.1"/>
    <property type="molecule type" value="Genomic_DNA"/>
</dbReference>
<protein>
    <submittedName>
        <fullName evidence="1">Uncharacterized protein</fullName>
    </submittedName>
</protein>
<gene>
    <name evidence="1" type="ORF">RchiOBHm_Chr5g0047161</name>
</gene>
<comment type="caution">
    <text evidence="1">The sequence shown here is derived from an EMBL/GenBank/DDBJ whole genome shotgun (WGS) entry which is preliminary data.</text>
</comment>
<organism evidence="1 2">
    <name type="scientific">Rosa chinensis</name>
    <name type="common">China rose</name>
    <dbReference type="NCBI Taxonomy" id="74649"/>
    <lineage>
        <taxon>Eukaryota</taxon>
        <taxon>Viridiplantae</taxon>
        <taxon>Streptophyta</taxon>
        <taxon>Embryophyta</taxon>
        <taxon>Tracheophyta</taxon>
        <taxon>Spermatophyta</taxon>
        <taxon>Magnoliopsida</taxon>
        <taxon>eudicotyledons</taxon>
        <taxon>Gunneridae</taxon>
        <taxon>Pentapetalae</taxon>
        <taxon>rosids</taxon>
        <taxon>fabids</taxon>
        <taxon>Rosales</taxon>
        <taxon>Rosaceae</taxon>
        <taxon>Rosoideae</taxon>
        <taxon>Rosoideae incertae sedis</taxon>
        <taxon>Rosa</taxon>
    </lineage>
</organism>
<keyword evidence="2" id="KW-1185">Reference proteome</keyword>
<sequence>MRLETGMIFLQSLVPRIEGKIDESKGDVPSYCSTKELVFMVA</sequence>
<accession>A0A2P6QEB5</accession>
<dbReference type="Proteomes" id="UP000238479">
    <property type="component" value="Chromosome 5"/>
</dbReference>
<evidence type="ECO:0000313" key="1">
    <source>
        <dbReference type="EMBL" id="PRQ32509.1"/>
    </source>
</evidence>
<name>A0A2P6QEB5_ROSCH</name>
<evidence type="ECO:0000313" key="2">
    <source>
        <dbReference type="Proteomes" id="UP000238479"/>
    </source>
</evidence>
<reference evidence="1 2" key="1">
    <citation type="journal article" date="2018" name="Nat. Genet.">
        <title>The Rosa genome provides new insights in the design of modern roses.</title>
        <authorList>
            <person name="Bendahmane M."/>
        </authorList>
    </citation>
    <scope>NUCLEOTIDE SEQUENCE [LARGE SCALE GENOMIC DNA]</scope>
    <source>
        <strain evidence="2">cv. Old Blush</strain>
    </source>
</reference>
<proteinExistence type="predicted"/>